<dbReference type="Gene3D" id="1.20.1740.10">
    <property type="entry name" value="Amino acid/polyamine transporter I"/>
    <property type="match status" value="1"/>
</dbReference>
<proteinExistence type="inferred from homology"/>
<evidence type="ECO:0000256" key="4">
    <source>
        <dbReference type="ARBA" id="ARBA00022692"/>
    </source>
</evidence>
<dbReference type="InterPro" id="IPR004841">
    <property type="entry name" value="AA-permease/SLC12A_dom"/>
</dbReference>
<dbReference type="PROSITE" id="PS00218">
    <property type="entry name" value="AMINO_ACID_PERMEASE_1"/>
    <property type="match status" value="1"/>
</dbReference>
<feature type="transmembrane region" description="Helical" evidence="9">
    <location>
        <begin position="447"/>
        <end position="466"/>
    </location>
</feature>
<feature type="transmembrane region" description="Helical" evidence="9">
    <location>
        <begin position="55"/>
        <end position="78"/>
    </location>
</feature>
<reference evidence="11 12" key="1">
    <citation type="submission" date="2019-11" db="EMBL/GenBank/DDBJ databases">
        <title>Draft genome sequence of Kocuria indica DP-K7, a methyl red degrading Actinobacterium.</title>
        <authorList>
            <person name="Kumaran S."/>
            <person name="Tischler D."/>
            <person name="Ngo A.C.R."/>
            <person name="Schultes F."/>
        </authorList>
    </citation>
    <scope>NUCLEOTIDE SEQUENCE [LARGE SCALE GENOMIC DNA]</scope>
    <source>
        <strain evidence="11 12">DP-K7</strain>
    </source>
</reference>
<feature type="transmembrane region" description="Helical" evidence="9">
    <location>
        <begin position="288"/>
        <end position="316"/>
    </location>
</feature>
<feature type="transmembrane region" description="Helical" evidence="9">
    <location>
        <begin position="146"/>
        <end position="166"/>
    </location>
</feature>
<gene>
    <name evidence="11" type="ORF">GKZ75_09670</name>
</gene>
<dbReference type="Proteomes" id="UP000471026">
    <property type="component" value="Unassembled WGS sequence"/>
</dbReference>
<name>A0A6N9QZ15_9MICC</name>
<dbReference type="FunFam" id="1.20.1740.10:FF:000001">
    <property type="entry name" value="Amino acid permease"/>
    <property type="match status" value="1"/>
</dbReference>
<keyword evidence="4 9" id="KW-0812">Transmembrane</keyword>
<evidence type="ECO:0000256" key="7">
    <source>
        <dbReference type="ARBA" id="ARBA00023136"/>
    </source>
</evidence>
<evidence type="ECO:0000313" key="12">
    <source>
        <dbReference type="Proteomes" id="UP000471026"/>
    </source>
</evidence>
<comment type="subcellular location">
    <subcellularLocation>
        <location evidence="1">Membrane</location>
        <topology evidence="1">Multi-pass membrane protein</topology>
    </subcellularLocation>
</comment>
<comment type="similarity">
    <text evidence="2">Belongs to the amino acid-polyamine-organocation (APC) superfamily. Amino acid transporter (AAT) (TC 2.A.3.1) family.</text>
</comment>
<evidence type="ECO:0000256" key="5">
    <source>
        <dbReference type="ARBA" id="ARBA00022970"/>
    </source>
</evidence>
<evidence type="ECO:0000256" key="1">
    <source>
        <dbReference type="ARBA" id="ARBA00004141"/>
    </source>
</evidence>
<dbReference type="PANTHER" id="PTHR43495:SF5">
    <property type="entry name" value="GAMMA-AMINOBUTYRIC ACID PERMEASE"/>
    <property type="match status" value="1"/>
</dbReference>
<feature type="transmembrane region" description="Helical" evidence="9">
    <location>
        <begin position="109"/>
        <end position="134"/>
    </location>
</feature>
<feature type="transmembrane region" description="Helical" evidence="9">
    <location>
        <begin position="352"/>
        <end position="372"/>
    </location>
</feature>
<keyword evidence="5" id="KW-0029">Amino-acid transport</keyword>
<evidence type="ECO:0000256" key="8">
    <source>
        <dbReference type="SAM" id="MobiDB-lite"/>
    </source>
</evidence>
<dbReference type="GO" id="GO:0055085">
    <property type="term" value="P:transmembrane transport"/>
    <property type="evidence" value="ECO:0007669"/>
    <property type="project" value="InterPro"/>
</dbReference>
<evidence type="ECO:0000313" key="11">
    <source>
        <dbReference type="EMBL" id="NDO78485.1"/>
    </source>
</evidence>
<protein>
    <submittedName>
        <fullName evidence="11">Amino acid permease</fullName>
    </submittedName>
</protein>
<evidence type="ECO:0000256" key="6">
    <source>
        <dbReference type="ARBA" id="ARBA00022989"/>
    </source>
</evidence>
<feature type="transmembrane region" description="Helical" evidence="9">
    <location>
        <begin position="378"/>
        <end position="400"/>
    </location>
</feature>
<keyword evidence="6 9" id="KW-1133">Transmembrane helix</keyword>
<dbReference type="EMBL" id="WMHZ01000013">
    <property type="protein sequence ID" value="NDO78485.1"/>
    <property type="molecule type" value="Genomic_DNA"/>
</dbReference>
<feature type="domain" description="Amino acid permease/ SLC12A" evidence="10">
    <location>
        <begin position="32"/>
        <end position="469"/>
    </location>
</feature>
<organism evidence="11 12">
    <name type="scientific">Kocuria marina subsp. indica</name>
    <dbReference type="NCBI Taxonomy" id="1049583"/>
    <lineage>
        <taxon>Bacteria</taxon>
        <taxon>Bacillati</taxon>
        <taxon>Actinomycetota</taxon>
        <taxon>Actinomycetes</taxon>
        <taxon>Micrococcales</taxon>
        <taxon>Micrococcaceae</taxon>
        <taxon>Kocuria</taxon>
    </lineage>
</organism>
<accession>A0A6N9QZ15</accession>
<evidence type="ECO:0000256" key="2">
    <source>
        <dbReference type="ARBA" id="ARBA00008583"/>
    </source>
</evidence>
<dbReference type="GO" id="GO:0006865">
    <property type="term" value="P:amino acid transport"/>
    <property type="evidence" value="ECO:0007669"/>
    <property type="project" value="UniProtKB-KW"/>
</dbReference>
<dbReference type="PANTHER" id="PTHR43495">
    <property type="entry name" value="GABA PERMEASE"/>
    <property type="match status" value="1"/>
</dbReference>
<feature type="transmembrane region" description="Helical" evidence="9">
    <location>
        <begin position="257"/>
        <end position="276"/>
    </location>
</feature>
<evidence type="ECO:0000259" key="10">
    <source>
        <dbReference type="Pfam" id="PF00324"/>
    </source>
</evidence>
<evidence type="ECO:0000256" key="9">
    <source>
        <dbReference type="SAM" id="Phobius"/>
    </source>
</evidence>
<sequence>MKTTVTPAPERSAEHAPADSTKTVRGLKQRQLTMMGLGGAIGAGLFLGSGKGVAVAGPAILVSYIVAGALVILVMWMIGELSAANPASGAFSTHAQNAFGPVAGYTVGWLYWIQLAVVTAAEAGGAATILTGILHNTLDGAAVPPTWLLGLIFMAVFTTINMFAVSKYGEFEFWFAFIKVAVILAFLLVGVLMLIGVIPGHAGGLSNFAHFAPSGLSGIGAGLLIVIFAFGGTEIVAIAAGETQDPQRSVATAIRTVAWRICIFYIGSVFVIVAILEPSQADPPEGPFAAVLNVAGLPAAGNIMALIAVFALLSALNANIYAASRMLHSLSQRGYAPGALMRTGRNSVPRRAVLLTVMFGFVAGILEAIFPGKVLDTLLAIVGSTIIVIWISIAASQITLRHRRDRANPGVRSTTYRMPLFPFLSYLAVAMLVVIIVVGMLDAATRTQLLLTLTATVIIAITGVFMTRRVPSDRADLDADADHSDHAPTVR</sequence>
<dbReference type="InterPro" id="IPR004840">
    <property type="entry name" value="Amino_acid_permease_CS"/>
</dbReference>
<feature type="region of interest" description="Disordered" evidence="8">
    <location>
        <begin position="1"/>
        <end position="22"/>
    </location>
</feature>
<dbReference type="RefSeq" id="WP_162229828.1">
    <property type="nucleotide sequence ID" value="NZ_WMHZ01000013.1"/>
</dbReference>
<keyword evidence="7 9" id="KW-0472">Membrane</keyword>
<dbReference type="Pfam" id="PF00324">
    <property type="entry name" value="AA_permease"/>
    <property type="match status" value="1"/>
</dbReference>
<dbReference type="PIRSF" id="PIRSF006060">
    <property type="entry name" value="AA_transporter"/>
    <property type="match status" value="1"/>
</dbReference>
<feature type="transmembrane region" description="Helical" evidence="9">
    <location>
        <begin position="420"/>
        <end position="441"/>
    </location>
</feature>
<dbReference type="AlphaFoldDB" id="A0A6N9QZ15"/>
<keyword evidence="3" id="KW-0813">Transport</keyword>
<comment type="caution">
    <text evidence="11">The sequence shown here is derived from an EMBL/GenBank/DDBJ whole genome shotgun (WGS) entry which is preliminary data.</text>
</comment>
<feature type="transmembrane region" description="Helical" evidence="9">
    <location>
        <begin position="173"/>
        <end position="198"/>
    </location>
</feature>
<dbReference type="GO" id="GO:0016020">
    <property type="term" value="C:membrane"/>
    <property type="evidence" value="ECO:0007669"/>
    <property type="project" value="UniProtKB-SubCell"/>
</dbReference>
<feature type="transmembrane region" description="Helical" evidence="9">
    <location>
        <begin position="218"/>
        <end position="237"/>
    </location>
</feature>
<feature type="transmembrane region" description="Helical" evidence="9">
    <location>
        <begin position="32"/>
        <end position="49"/>
    </location>
</feature>
<evidence type="ECO:0000256" key="3">
    <source>
        <dbReference type="ARBA" id="ARBA00022448"/>
    </source>
</evidence>